<protein>
    <submittedName>
        <fullName evidence="1">Uncharacterized protein</fullName>
    </submittedName>
</protein>
<proteinExistence type="predicted"/>
<keyword evidence="2" id="KW-1185">Reference proteome</keyword>
<dbReference type="GeneID" id="85496172"/>
<evidence type="ECO:0000313" key="1">
    <source>
        <dbReference type="EMBL" id="BEI92302.1"/>
    </source>
</evidence>
<evidence type="ECO:0000313" key="2">
    <source>
        <dbReference type="Proteomes" id="UP001233271"/>
    </source>
</evidence>
<organism evidence="1 2">
    <name type="scientific">Cutaneotrichosporon cavernicola</name>
    <dbReference type="NCBI Taxonomy" id="279322"/>
    <lineage>
        <taxon>Eukaryota</taxon>
        <taxon>Fungi</taxon>
        <taxon>Dikarya</taxon>
        <taxon>Basidiomycota</taxon>
        <taxon>Agaricomycotina</taxon>
        <taxon>Tremellomycetes</taxon>
        <taxon>Trichosporonales</taxon>
        <taxon>Trichosporonaceae</taxon>
        <taxon>Cutaneotrichosporon</taxon>
    </lineage>
</organism>
<reference evidence="1" key="1">
    <citation type="journal article" date="2023" name="BMC Genomics">
        <title>Chromosome-level genome assemblies of Cutaneotrichosporon spp. (Trichosporonales, Basidiomycota) reveal imbalanced evolution between nucleotide sequences and chromosome synteny.</title>
        <authorList>
            <person name="Kobayashi Y."/>
            <person name="Kayamori A."/>
            <person name="Aoki K."/>
            <person name="Shiwa Y."/>
            <person name="Matsutani M."/>
            <person name="Fujita N."/>
            <person name="Sugita T."/>
            <person name="Iwasaki W."/>
            <person name="Tanaka N."/>
            <person name="Takashima M."/>
        </authorList>
    </citation>
    <scope>NUCLEOTIDE SEQUENCE</scope>
    <source>
        <strain evidence="1">HIS019</strain>
    </source>
</reference>
<sequence length="98" mass="11367">MVQTHHPEHIKRLYSVLNKLKQFSETITSTEREDQLADKYPDKYDSSDEAHLNRLKICSEAVKEMNEKMEVALELIKRLEARTLITKVWGIGVVLMPG</sequence>
<dbReference type="Proteomes" id="UP001233271">
    <property type="component" value="Chromosome 4"/>
</dbReference>
<dbReference type="AlphaFoldDB" id="A0AA48L5I5"/>
<dbReference type="EMBL" id="AP028215">
    <property type="protein sequence ID" value="BEI92302.1"/>
    <property type="molecule type" value="Genomic_DNA"/>
</dbReference>
<dbReference type="KEGG" id="ccac:CcaHIS019_0411220"/>
<name>A0AA48L5I5_9TREE</name>
<accession>A0AA48L5I5</accession>
<gene>
    <name evidence="1" type="ORF">CcaverHIS019_0411220</name>
</gene>
<dbReference type="RefSeq" id="XP_060457567.1">
    <property type="nucleotide sequence ID" value="XM_060601033.1"/>
</dbReference>